<name>A0A501PYV1_9FLAO</name>
<reference evidence="2 3" key="2">
    <citation type="submission" date="2019-06" db="EMBL/GenBank/DDBJ databases">
        <authorList>
            <person name="Seo Y."/>
        </authorList>
    </citation>
    <scope>NUCLEOTIDE SEQUENCE [LARGE SCALE GENOMIC DNA]</scope>
    <source>
        <strain evidence="2 3">MaA-Y11</strain>
    </source>
</reference>
<keyword evidence="1" id="KW-0732">Signal</keyword>
<dbReference type="RefSeq" id="WP_140002189.1">
    <property type="nucleotide sequence ID" value="NZ_VFJE01000056.1"/>
</dbReference>
<reference evidence="2 3" key="1">
    <citation type="submission" date="2019-06" db="EMBL/GenBank/DDBJ databases">
        <title>Flavobacterium sp. MaA-Y11 from geoumgang.</title>
        <authorList>
            <person name="Jeong S."/>
        </authorList>
    </citation>
    <scope>NUCLEOTIDE SEQUENCE [LARGE SCALE GENOMIC DNA]</scope>
    <source>
        <strain evidence="2 3">MaA-Y11</strain>
    </source>
</reference>
<evidence type="ECO:0000313" key="2">
    <source>
        <dbReference type="EMBL" id="TPD65739.1"/>
    </source>
</evidence>
<feature type="chain" id="PRO_5021461824" description="Lipoprotein" evidence="1">
    <location>
        <begin position="21"/>
        <end position="185"/>
    </location>
</feature>
<keyword evidence="3" id="KW-1185">Reference proteome</keyword>
<dbReference type="AlphaFoldDB" id="A0A501PYV1"/>
<proteinExistence type="predicted"/>
<protein>
    <recommendedName>
        <fullName evidence="4">Lipoprotein</fullName>
    </recommendedName>
</protein>
<organism evidence="2 3">
    <name type="scientific">Flavobacterium microcysteis</name>
    <dbReference type="NCBI Taxonomy" id="2596891"/>
    <lineage>
        <taxon>Bacteria</taxon>
        <taxon>Pseudomonadati</taxon>
        <taxon>Bacteroidota</taxon>
        <taxon>Flavobacteriia</taxon>
        <taxon>Flavobacteriales</taxon>
        <taxon>Flavobacteriaceae</taxon>
        <taxon>Flavobacterium</taxon>
    </lineage>
</organism>
<comment type="caution">
    <text evidence="2">The sequence shown here is derived from an EMBL/GenBank/DDBJ whole genome shotgun (WGS) entry which is preliminary data.</text>
</comment>
<dbReference type="PROSITE" id="PS51257">
    <property type="entry name" value="PROKAR_LIPOPROTEIN"/>
    <property type="match status" value="1"/>
</dbReference>
<dbReference type="OrthoDB" id="1367355at2"/>
<feature type="signal peptide" evidence="1">
    <location>
        <begin position="1"/>
        <end position="20"/>
    </location>
</feature>
<dbReference type="EMBL" id="VFJE01000056">
    <property type="protein sequence ID" value="TPD65739.1"/>
    <property type="molecule type" value="Genomic_DNA"/>
</dbReference>
<evidence type="ECO:0000313" key="3">
    <source>
        <dbReference type="Proteomes" id="UP000319175"/>
    </source>
</evidence>
<gene>
    <name evidence="2" type="ORF">FJA49_16260</name>
</gene>
<sequence length="185" mass="20208">MKSFILRSAFALAMSTLIFSCSSDSDSDPAPQECPPGFTGINCQTQINPSKIKITKFRVTFFNNQDNGASWDTGSGPDIFLQLVNGAGGSNIWISEIYYPDVLSTGTNSFEFVPNSPIIITNVTSSFTIYLGDNDAIDVPSNPNDLMSSILFNIYTTTNGFPATLLLTDGKAIPFRVELSLQYEW</sequence>
<evidence type="ECO:0000256" key="1">
    <source>
        <dbReference type="SAM" id="SignalP"/>
    </source>
</evidence>
<accession>A0A501PYV1</accession>
<evidence type="ECO:0008006" key="4">
    <source>
        <dbReference type="Google" id="ProtNLM"/>
    </source>
</evidence>
<dbReference type="Proteomes" id="UP000319175">
    <property type="component" value="Unassembled WGS sequence"/>
</dbReference>